<reference evidence="1" key="1">
    <citation type="submission" date="2021-02" db="EMBL/GenBank/DDBJ databases">
        <authorList>
            <person name="Dougan E. K."/>
            <person name="Rhodes N."/>
            <person name="Thang M."/>
            <person name="Chan C."/>
        </authorList>
    </citation>
    <scope>NUCLEOTIDE SEQUENCE</scope>
</reference>
<comment type="caution">
    <text evidence="1">The sequence shown here is derived from an EMBL/GenBank/DDBJ whole genome shotgun (WGS) entry which is preliminary data.</text>
</comment>
<keyword evidence="2" id="KW-1185">Reference proteome</keyword>
<evidence type="ECO:0000313" key="2">
    <source>
        <dbReference type="Proteomes" id="UP000649617"/>
    </source>
</evidence>
<dbReference type="EMBL" id="CAJNIZ010017191">
    <property type="protein sequence ID" value="CAE7395024.1"/>
    <property type="molecule type" value="Genomic_DNA"/>
</dbReference>
<proteinExistence type="predicted"/>
<accession>A0A812QMW5</accession>
<evidence type="ECO:0000313" key="1">
    <source>
        <dbReference type="EMBL" id="CAE7395024.1"/>
    </source>
</evidence>
<gene>
    <name evidence="1" type="ORF">SPIL2461_LOCUS9713</name>
</gene>
<dbReference type="Proteomes" id="UP000649617">
    <property type="component" value="Unassembled WGS sequence"/>
</dbReference>
<dbReference type="AlphaFoldDB" id="A0A812QMW5"/>
<protein>
    <submittedName>
        <fullName evidence="1">Uncharacterized protein</fullName>
    </submittedName>
</protein>
<organism evidence="1 2">
    <name type="scientific">Symbiodinium pilosum</name>
    <name type="common">Dinoflagellate</name>
    <dbReference type="NCBI Taxonomy" id="2952"/>
    <lineage>
        <taxon>Eukaryota</taxon>
        <taxon>Sar</taxon>
        <taxon>Alveolata</taxon>
        <taxon>Dinophyceae</taxon>
        <taxon>Suessiales</taxon>
        <taxon>Symbiodiniaceae</taxon>
        <taxon>Symbiodinium</taxon>
    </lineage>
</organism>
<sequence length="112" mass="12466">MSDYDKLKLIEARVLHCGARSFLLALKYPTVTKRPFAERHEAVTLRRFGSAKGAFARTVTASPFAAVGMHRSAFDCQAPATRKQIRQLQAASWLPNFMETLPGFAVMPVRAL</sequence>
<name>A0A812QMW5_SYMPI</name>